<dbReference type="PANTHER" id="PTHR28055:SF1">
    <property type="entry name" value="ALTERED INHERITANCE OF MITOCHONDRIA PROTEIN 41, MITOCHONDRIAL"/>
    <property type="match status" value="1"/>
</dbReference>
<comment type="caution">
    <text evidence="1">The sequence shown here is derived from an EMBL/GenBank/DDBJ whole genome shotgun (WGS) entry which is preliminary data.</text>
</comment>
<dbReference type="STRING" id="1802701.A3A33_03060"/>
<evidence type="ECO:0008006" key="3">
    <source>
        <dbReference type="Google" id="ProtNLM"/>
    </source>
</evidence>
<gene>
    <name evidence="1" type="ORF">A3A33_03060</name>
</gene>
<dbReference type="InterPro" id="IPR023168">
    <property type="entry name" value="GatB_Yqey_C_2"/>
</dbReference>
<dbReference type="InterPro" id="IPR042184">
    <property type="entry name" value="YqeY/Aim41_N"/>
</dbReference>
<dbReference type="InterPro" id="IPR019004">
    <property type="entry name" value="YqeY/Aim41"/>
</dbReference>
<dbReference type="AlphaFoldDB" id="A0A1F8GT93"/>
<reference evidence="1 2" key="1">
    <citation type="journal article" date="2016" name="Nat. Commun.">
        <title>Thousands of microbial genomes shed light on interconnected biogeochemical processes in an aquifer system.</title>
        <authorList>
            <person name="Anantharaman K."/>
            <person name="Brown C.T."/>
            <person name="Hug L.A."/>
            <person name="Sharon I."/>
            <person name="Castelle C.J."/>
            <person name="Probst A.J."/>
            <person name="Thomas B.C."/>
            <person name="Singh A."/>
            <person name="Wilkins M.J."/>
            <person name="Karaoz U."/>
            <person name="Brodie E.L."/>
            <person name="Williams K.H."/>
            <person name="Hubbard S.S."/>
            <person name="Banfield J.F."/>
        </authorList>
    </citation>
    <scope>NUCLEOTIDE SEQUENCE [LARGE SCALE GENOMIC DNA]</scope>
</reference>
<dbReference type="Pfam" id="PF09424">
    <property type="entry name" value="YqeY"/>
    <property type="match status" value="1"/>
</dbReference>
<name>A0A1F8GT93_9BACT</name>
<organism evidence="1 2">
    <name type="scientific">Candidatus Yanofskybacteria bacterium RIFCSPLOWO2_01_FULL_49_25</name>
    <dbReference type="NCBI Taxonomy" id="1802701"/>
    <lineage>
        <taxon>Bacteria</taxon>
        <taxon>Candidatus Yanofskyibacteriota</taxon>
    </lineage>
</organism>
<dbReference type="SUPFAM" id="SSF89095">
    <property type="entry name" value="GatB/YqeY motif"/>
    <property type="match status" value="1"/>
</dbReference>
<evidence type="ECO:0000313" key="1">
    <source>
        <dbReference type="EMBL" id="OGN28511.1"/>
    </source>
</evidence>
<dbReference type="Gene3D" id="1.10.10.410">
    <property type="match status" value="1"/>
</dbReference>
<evidence type="ECO:0000313" key="2">
    <source>
        <dbReference type="Proteomes" id="UP000179047"/>
    </source>
</evidence>
<sequence>MTLKDKISEDIKTALKSGAEGAIRLSTLRMVSAAVSNKAIELRKKDLGLSDREILDVISSELKKRKDAAEEFRKGGREDLAKKEESELLVLKEYLPPEISDEDIVRIVRDGVRESGASGEKDFGKAMKIIMPTLKGKASGDRVSVALKNELQKE</sequence>
<dbReference type="InterPro" id="IPR003789">
    <property type="entry name" value="Asn/Gln_tRNA_amidoTrase-B-like"/>
</dbReference>
<dbReference type="EMBL" id="MGKP01000015">
    <property type="protein sequence ID" value="OGN28511.1"/>
    <property type="molecule type" value="Genomic_DNA"/>
</dbReference>
<dbReference type="PANTHER" id="PTHR28055">
    <property type="entry name" value="ALTERED INHERITANCE OF MITOCHONDRIA PROTEIN 41, MITOCHONDRIAL"/>
    <property type="match status" value="1"/>
</dbReference>
<accession>A0A1F8GT93</accession>
<dbReference type="Proteomes" id="UP000179047">
    <property type="component" value="Unassembled WGS sequence"/>
</dbReference>
<protein>
    <recommendedName>
        <fullName evidence="3">Glutamyl-tRNA amidotransferase</fullName>
    </recommendedName>
</protein>
<dbReference type="GO" id="GO:0016884">
    <property type="term" value="F:carbon-nitrogen ligase activity, with glutamine as amido-N-donor"/>
    <property type="evidence" value="ECO:0007669"/>
    <property type="project" value="InterPro"/>
</dbReference>
<dbReference type="Gene3D" id="1.10.1510.10">
    <property type="entry name" value="Uncharacterised protein YqeY/AIM41 PF09424, N-terminal domain"/>
    <property type="match status" value="1"/>
</dbReference>
<proteinExistence type="predicted"/>